<evidence type="ECO:0000256" key="6">
    <source>
        <dbReference type="ARBA" id="ARBA00022837"/>
    </source>
</evidence>
<dbReference type="GO" id="GO:0008240">
    <property type="term" value="F:tripeptidyl-peptidase activity"/>
    <property type="evidence" value="ECO:0007669"/>
    <property type="project" value="TreeGrafter"/>
</dbReference>
<evidence type="ECO:0000256" key="3">
    <source>
        <dbReference type="ARBA" id="ARBA00022723"/>
    </source>
</evidence>
<gene>
    <name evidence="10" type="ORF">HDF15_002829</name>
</gene>
<dbReference type="Gene3D" id="2.60.40.10">
    <property type="entry name" value="Immunoglobulins"/>
    <property type="match status" value="5"/>
</dbReference>
<keyword evidence="7" id="KW-0865">Zymogen</keyword>
<keyword evidence="8" id="KW-0732">Signal</keyword>
<dbReference type="PANTHER" id="PTHR14218:SF15">
    <property type="entry name" value="TRIPEPTIDYL-PEPTIDASE 1"/>
    <property type="match status" value="1"/>
</dbReference>
<comment type="cofactor">
    <cofactor evidence="1">
        <name>Ca(2+)</name>
        <dbReference type="ChEBI" id="CHEBI:29108"/>
    </cofactor>
</comment>
<reference evidence="10 11" key="1">
    <citation type="submission" date="2020-08" db="EMBL/GenBank/DDBJ databases">
        <title>Genomic Encyclopedia of Type Strains, Phase IV (KMG-V): Genome sequencing to study the core and pangenomes of soil and plant-associated prokaryotes.</title>
        <authorList>
            <person name="Whitman W."/>
        </authorList>
    </citation>
    <scope>NUCLEOTIDE SEQUENCE [LARGE SCALE GENOMIC DNA]</scope>
    <source>
        <strain evidence="10 11">X5P3</strain>
    </source>
</reference>
<dbReference type="InterPro" id="IPR036852">
    <property type="entry name" value="Peptidase_S8/S53_dom_sf"/>
</dbReference>
<evidence type="ECO:0000256" key="2">
    <source>
        <dbReference type="ARBA" id="ARBA00022670"/>
    </source>
</evidence>
<accession>A0A7W8EA95</accession>
<dbReference type="Proteomes" id="UP000584867">
    <property type="component" value="Unassembled WGS sequence"/>
</dbReference>
<evidence type="ECO:0000313" key="11">
    <source>
        <dbReference type="Proteomes" id="UP000584867"/>
    </source>
</evidence>
<protein>
    <recommendedName>
        <fullName evidence="9">Peptidase S53 domain-containing protein</fullName>
    </recommendedName>
</protein>
<keyword evidence="3" id="KW-0479">Metal-binding</keyword>
<feature type="signal peptide" evidence="8">
    <location>
        <begin position="1"/>
        <end position="24"/>
    </location>
</feature>
<dbReference type="PROSITE" id="PS51695">
    <property type="entry name" value="SEDOLISIN"/>
    <property type="match status" value="1"/>
</dbReference>
<dbReference type="RefSeq" id="WP_184256400.1">
    <property type="nucleotide sequence ID" value="NZ_JACHIO010000011.1"/>
</dbReference>
<evidence type="ECO:0000256" key="8">
    <source>
        <dbReference type="SAM" id="SignalP"/>
    </source>
</evidence>
<dbReference type="GO" id="GO:0046872">
    <property type="term" value="F:metal ion binding"/>
    <property type="evidence" value="ECO:0007669"/>
    <property type="project" value="UniProtKB-KW"/>
</dbReference>
<evidence type="ECO:0000256" key="7">
    <source>
        <dbReference type="ARBA" id="ARBA00023145"/>
    </source>
</evidence>
<dbReference type="CDD" id="cd11377">
    <property type="entry name" value="Pro-peptidase_S53"/>
    <property type="match status" value="1"/>
</dbReference>
<keyword evidence="4" id="KW-0378">Hydrolase</keyword>
<sequence>MFVRLPRIAWSAALCLLLGTSSVAQQPVAPAASVIAPVPAVLTQRIDDSQRVTLPNSVIPAVKRASDLGVLSPSQQMSRMVLVLKHSEAQQKDLDTLVAAQQKKGLPQYHQWLTPEAFSARFAPAPSDVAKVTAWLQGHGFSQVAVSRSGQRIEFSGGVSSVESTFGTSMHQYQVKTATGTENHIANATTISIPAALAPVVSGILSLNNFTSKSLHTTPQNVVKNAAGKFVKAKGDTTFTDNLGDYEYALSPSDVSKIYGATTLPAGVDGTGVSIAVIGRSDIVLSDLQTFRQLFALPVNDPNMIVSGPDPGLANLGDEFESSLDLEWAGAIAPKATINFVIASTTDTTDGVVLAAAYAVENVVSPIMTVSYGECEMDEGPYGNLFWSTLWEQAAAEGITALASSGDGGAGMCDSDAQNSPDIYGDSVSGIASTPYDLAVGGTQFAEGDLSFQYWDSNNGTGFVSALGYIPEAAWNQSCDPTLPVGIGSGNCAYGQTSYESTAGGGGRSSCATGTVDNDGNVTCTAGYPKPSWQSGTGVPADGVRDIPDVALNASDVDDPYIICFLGSCTYTQTGTSTSITGESLVGGTSASSPVMASILALVEQQNGAFQGLVNPTLYNLGAQQKASCSSSARTDPTAPATCIFNDITGGNNGAPGLPGYGTDTADFTAGVGYDLATGLGSVNIANLVAGWKAGAGGTATTTQLTATTTTAKHGTAVPLAVAVTSGSGTPSGDFVLLTDKYGANDQYTLGSDGTWTGQVKDLPGGSYTLTARYAGDGAYASSTSAGTSLNITPEASTTVLAVDITDPNTGAIVPTTPTSNFFGSTLFFKGSVAGLSGQGTPTGTVNVLLDGSTNLESTTLTPDAGVYLSSGAVPVGTHAITLQYLGDNSFNPGTSSPVSVIVAKGLSATSVQTGNGLTAYLGVSGPTQPTGTLQVFDGSKAISQPMPFVIGPYDTEPQLYIHYTFSPGPHSLQAVYSGDANYVGVALNSPYANITTFTVPDNTGAATTTTTFKMTTASTLQPGQTANFVFTVKPQSKNAAVPTGSVSLYSARSPYQMCGGNLVNGTATGACYVDEAGTFVMTATYDGDNNFASSTSANSITLNVSKITPAVTFAAGASYALPNTQLSLNYTTAGLVINSGGAELAPTGAVTFTDSVNGVSTTLGTFQLLPVNGLIEGYSGRFILPAGSNVVTATYPGDQNFNAVVSSTTVVVSPPDFVFTAGQTGLQLTAGAPGAATLSLTPELGYTGSVTLACGTGVPAGAVCVVNPSSVTFGTAQTATVSISTPAPSPMTSARVAMKPAFPGRVLELTSLAGLLLFCLPAVRRRPGFLLVLLAVLLPVVGCGGSSPSAPVPQATLLSLTSSNTKTASGQSVSLVATLNSLASNPTGTIKFYDGSTELGSSVTVMNGTATLASSTLAVGAHTITAVYSGDAKDSGSTSSPVTQVITGSSTLQITATSGTLVHSISLPITLN</sequence>
<dbReference type="CDD" id="cd04056">
    <property type="entry name" value="Peptidases_S53"/>
    <property type="match status" value="1"/>
</dbReference>
<evidence type="ECO:0000256" key="5">
    <source>
        <dbReference type="ARBA" id="ARBA00022825"/>
    </source>
</evidence>
<dbReference type="SUPFAM" id="SSF54897">
    <property type="entry name" value="Protease propeptides/inhibitors"/>
    <property type="match status" value="1"/>
</dbReference>
<dbReference type="InterPro" id="IPR015366">
    <property type="entry name" value="S53_propep"/>
</dbReference>
<dbReference type="SUPFAM" id="SSF52743">
    <property type="entry name" value="Subtilisin-like"/>
    <property type="match status" value="1"/>
</dbReference>
<dbReference type="InterPro" id="IPR050819">
    <property type="entry name" value="Tripeptidyl-peptidase_I"/>
</dbReference>
<dbReference type="Gene3D" id="3.40.50.200">
    <property type="entry name" value="Peptidase S8/S53 domain"/>
    <property type="match status" value="1"/>
</dbReference>
<dbReference type="InterPro" id="IPR013783">
    <property type="entry name" value="Ig-like_fold"/>
</dbReference>
<feature type="chain" id="PRO_5031524147" description="Peptidase S53 domain-containing protein" evidence="8">
    <location>
        <begin position="25"/>
        <end position="1473"/>
    </location>
</feature>
<dbReference type="PANTHER" id="PTHR14218">
    <property type="entry name" value="PROTEASE S8 TRIPEPTIDYL PEPTIDASE I CLN2"/>
    <property type="match status" value="1"/>
</dbReference>
<evidence type="ECO:0000256" key="1">
    <source>
        <dbReference type="ARBA" id="ARBA00001913"/>
    </source>
</evidence>
<evidence type="ECO:0000259" key="9">
    <source>
        <dbReference type="PROSITE" id="PS51695"/>
    </source>
</evidence>
<keyword evidence="2" id="KW-0645">Protease</keyword>
<comment type="caution">
    <text evidence="10">The sequence shown here is derived from an EMBL/GenBank/DDBJ whole genome shotgun (WGS) entry which is preliminary data.</text>
</comment>
<dbReference type="Pfam" id="PF16640">
    <property type="entry name" value="Big_3_5"/>
    <property type="match status" value="4"/>
</dbReference>
<evidence type="ECO:0000256" key="4">
    <source>
        <dbReference type="ARBA" id="ARBA00022801"/>
    </source>
</evidence>
<dbReference type="SMART" id="SM00944">
    <property type="entry name" value="Pro-kuma_activ"/>
    <property type="match status" value="1"/>
</dbReference>
<keyword evidence="6" id="KW-0106">Calcium</keyword>
<proteinExistence type="predicted"/>
<dbReference type="InterPro" id="IPR032109">
    <property type="entry name" value="Big_3_5"/>
</dbReference>
<dbReference type="GO" id="GO:0006508">
    <property type="term" value="P:proteolysis"/>
    <property type="evidence" value="ECO:0007669"/>
    <property type="project" value="UniProtKB-KW"/>
</dbReference>
<dbReference type="InterPro" id="IPR030400">
    <property type="entry name" value="Sedolisin_dom"/>
</dbReference>
<dbReference type="GO" id="GO:0004252">
    <property type="term" value="F:serine-type endopeptidase activity"/>
    <property type="evidence" value="ECO:0007669"/>
    <property type="project" value="InterPro"/>
</dbReference>
<dbReference type="EMBL" id="JACHIO010000011">
    <property type="protein sequence ID" value="MBB5064471.1"/>
    <property type="molecule type" value="Genomic_DNA"/>
</dbReference>
<organism evidence="10 11">
    <name type="scientific">Granulicella mallensis</name>
    <dbReference type="NCBI Taxonomy" id="940614"/>
    <lineage>
        <taxon>Bacteria</taxon>
        <taxon>Pseudomonadati</taxon>
        <taxon>Acidobacteriota</taxon>
        <taxon>Terriglobia</taxon>
        <taxon>Terriglobales</taxon>
        <taxon>Acidobacteriaceae</taxon>
        <taxon>Granulicella</taxon>
    </lineage>
</organism>
<keyword evidence="5" id="KW-0720">Serine protease</keyword>
<evidence type="ECO:0000313" key="10">
    <source>
        <dbReference type="EMBL" id="MBB5064471.1"/>
    </source>
</evidence>
<dbReference type="Pfam" id="PF09286">
    <property type="entry name" value="Pro-kuma_activ"/>
    <property type="match status" value="1"/>
</dbReference>
<feature type="domain" description="Peptidase S53" evidence="9">
    <location>
        <begin position="249"/>
        <end position="695"/>
    </location>
</feature>
<name>A0A7W8EA95_9BACT</name>